<name>A0ABS8EU58_9FIRM</name>
<feature type="domain" description="HAMP" evidence="16">
    <location>
        <begin position="327"/>
        <end position="379"/>
    </location>
</feature>
<keyword evidence="6" id="KW-0808">Transferase</keyword>
<dbReference type="SMART" id="SM00387">
    <property type="entry name" value="HATPase_c"/>
    <property type="match status" value="1"/>
</dbReference>
<keyword evidence="7 14" id="KW-0812">Transmembrane</keyword>
<organism evidence="17 18">
    <name type="scientific">Hominisplanchenecus faecis</name>
    <dbReference type="NCBI Taxonomy" id="2885351"/>
    <lineage>
        <taxon>Bacteria</taxon>
        <taxon>Bacillati</taxon>
        <taxon>Bacillota</taxon>
        <taxon>Clostridia</taxon>
        <taxon>Lachnospirales</taxon>
        <taxon>Lachnospiraceae</taxon>
        <taxon>Hominisplanchenecus</taxon>
    </lineage>
</organism>
<sequence length="608" mass="70439">MKKKPLIKSLLLKNIVYILLCSTLFLLAVTPFVEQTAFHMLQPLLAEYTTLSVNKAATRMSNFLALSNTALRVRIRTSDFQDALFRYIHFDSSEKEFQNDIQAALKPLETSFSMDENHDFSSVSYPAFYIEEKGLFCGSSIQYAAETFVQENWFQNYQQKHSSDSSYFIFSPSKSNADSERYFCFVSSRTTSDSSQTKYYSILFTKFSDIEKLWENLLHLGIEDYAFLGIDREILYQNLSDSVLDFDYVRESMLSDNQHLVISSRDTVKNGVMYSVLVSYKQEGLRFLVFVDNHVFNRLFRNYNMLLRIIILALAAVFILLFIILLKQIFKRLWRLSEKMVVVQQGNYQVVLEDDREDEISQLTHSFNVMTEQIRKNIEQIRTQEEQAKLLQYNLMVSAINPHFIYNTLNTSTHLAEFGRISEVVEVNDALINFLRDNLKLKSSQFYDRLENELDVLRQYIIIQNYLCDNTITLQNHVSEKDLALSIPKFLLQPLVENAILHGIVMNIDEMGNSIPGIIDITVTHSKENGRIQISVKDNGIGMSQETIQKYFSNQAIAELSEKKQHEHIGIAIVYNRLAFLYGQDYRFSVDSTPGMGTEIHIEIPLKK</sequence>
<feature type="domain" description="Histidine kinase" evidence="15">
    <location>
        <begin position="492"/>
        <end position="608"/>
    </location>
</feature>
<dbReference type="PANTHER" id="PTHR34220:SF11">
    <property type="entry name" value="SENSOR PROTEIN KINASE HPTS"/>
    <property type="match status" value="1"/>
</dbReference>
<evidence type="ECO:0000256" key="4">
    <source>
        <dbReference type="ARBA" id="ARBA00022475"/>
    </source>
</evidence>
<evidence type="ECO:0000256" key="2">
    <source>
        <dbReference type="ARBA" id="ARBA00004651"/>
    </source>
</evidence>
<evidence type="ECO:0000256" key="14">
    <source>
        <dbReference type="SAM" id="Phobius"/>
    </source>
</evidence>
<protein>
    <recommendedName>
        <fullName evidence="3">histidine kinase</fullName>
        <ecNumber evidence="3">2.7.13.3</ecNumber>
    </recommendedName>
</protein>
<dbReference type="SUPFAM" id="SSF55874">
    <property type="entry name" value="ATPase domain of HSP90 chaperone/DNA topoisomerase II/histidine kinase"/>
    <property type="match status" value="1"/>
</dbReference>
<evidence type="ECO:0000256" key="13">
    <source>
        <dbReference type="ARBA" id="ARBA00023136"/>
    </source>
</evidence>
<dbReference type="InterPro" id="IPR050640">
    <property type="entry name" value="Bact_2-comp_sensor_kinase"/>
</dbReference>
<evidence type="ECO:0000313" key="18">
    <source>
        <dbReference type="Proteomes" id="UP001299235"/>
    </source>
</evidence>
<dbReference type="EMBL" id="JAJEQE010000013">
    <property type="protein sequence ID" value="MCC2148731.1"/>
    <property type="molecule type" value="Genomic_DNA"/>
</dbReference>
<evidence type="ECO:0000256" key="7">
    <source>
        <dbReference type="ARBA" id="ARBA00022692"/>
    </source>
</evidence>
<dbReference type="GO" id="GO:0016301">
    <property type="term" value="F:kinase activity"/>
    <property type="evidence" value="ECO:0007669"/>
    <property type="project" value="UniProtKB-KW"/>
</dbReference>
<dbReference type="InterPro" id="IPR003660">
    <property type="entry name" value="HAMP_dom"/>
</dbReference>
<keyword evidence="9 17" id="KW-0418">Kinase</keyword>
<evidence type="ECO:0000256" key="3">
    <source>
        <dbReference type="ARBA" id="ARBA00012438"/>
    </source>
</evidence>
<evidence type="ECO:0000256" key="12">
    <source>
        <dbReference type="ARBA" id="ARBA00023012"/>
    </source>
</evidence>
<dbReference type="EC" id="2.7.13.3" evidence="3"/>
<dbReference type="InterPro" id="IPR003594">
    <property type="entry name" value="HATPase_dom"/>
</dbReference>
<evidence type="ECO:0000256" key="11">
    <source>
        <dbReference type="ARBA" id="ARBA00022989"/>
    </source>
</evidence>
<dbReference type="Pfam" id="PF00672">
    <property type="entry name" value="HAMP"/>
    <property type="match status" value="1"/>
</dbReference>
<evidence type="ECO:0000313" key="17">
    <source>
        <dbReference type="EMBL" id="MCC2148731.1"/>
    </source>
</evidence>
<evidence type="ECO:0000256" key="8">
    <source>
        <dbReference type="ARBA" id="ARBA00022741"/>
    </source>
</evidence>
<evidence type="ECO:0000256" key="9">
    <source>
        <dbReference type="ARBA" id="ARBA00022777"/>
    </source>
</evidence>
<evidence type="ECO:0000256" key="5">
    <source>
        <dbReference type="ARBA" id="ARBA00022553"/>
    </source>
</evidence>
<proteinExistence type="predicted"/>
<evidence type="ECO:0000256" key="1">
    <source>
        <dbReference type="ARBA" id="ARBA00000085"/>
    </source>
</evidence>
<keyword evidence="5" id="KW-0597">Phosphoprotein</keyword>
<keyword evidence="18" id="KW-1185">Reference proteome</keyword>
<comment type="catalytic activity">
    <reaction evidence="1">
        <text>ATP + protein L-histidine = ADP + protein N-phospho-L-histidine.</text>
        <dbReference type="EC" id="2.7.13.3"/>
    </reaction>
</comment>
<dbReference type="InterPro" id="IPR005467">
    <property type="entry name" value="His_kinase_dom"/>
</dbReference>
<dbReference type="InterPro" id="IPR010559">
    <property type="entry name" value="Sig_transdc_His_kin_internal"/>
</dbReference>
<dbReference type="SUPFAM" id="SSF158472">
    <property type="entry name" value="HAMP domain-like"/>
    <property type="match status" value="1"/>
</dbReference>
<dbReference type="SMART" id="SM00304">
    <property type="entry name" value="HAMP"/>
    <property type="match status" value="1"/>
</dbReference>
<keyword evidence="4" id="KW-1003">Cell membrane</keyword>
<dbReference type="Proteomes" id="UP001299235">
    <property type="component" value="Unassembled WGS sequence"/>
</dbReference>
<dbReference type="Pfam" id="PF02518">
    <property type="entry name" value="HATPase_c"/>
    <property type="match status" value="1"/>
</dbReference>
<gene>
    <name evidence="17" type="ORF">LKD42_05630</name>
</gene>
<evidence type="ECO:0000259" key="15">
    <source>
        <dbReference type="PROSITE" id="PS50109"/>
    </source>
</evidence>
<accession>A0ABS8EU58</accession>
<dbReference type="CDD" id="cd06225">
    <property type="entry name" value="HAMP"/>
    <property type="match status" value="1"/>
</dbReference>
<reference evidence="17 18" key="1">
    <citation type="submission" date="2021-10" db="EMBL/GenBank/DDBJ databases">
        <title>Anaerobic single-cell dispensing facilitates the cultivation of human gut bacteria.</title>
        <authorList>
            <person name="Afrizal A."/>
        </authorList>
    </citation>
    <scope>NUCLEOTIDE SEQUENCE [LARGE SCALE GENOMIC DNA]</scope>
    <source>
        <strain evidence="17 18">CLA-AA-H246</strain>
    </source>
</reference>
<feature type="transmembrane region" description="Helical" evidence="14">
    <location>
        <begin position="305"/>
        <end position="326"/>
    </location>
</feature>
<keyword evidence="11 14" id="KW-1133">Transmembrane helix</keyword>
<evidence type="ECO:0000256" key="10">
    <source>
        <dbReference type="ARBA" id="ARBA00022840"/>
    </source>
</evidence>
<dbReference type="RefSeq" id="WP_248835063.1">
    <property type="nucleotide sequence ID" value="NZ_JAJEQE010000013.1"/>
</dbReference>
<keyword evidence="13 14" id="KW-0472">Membrane</keyword>
<dbReference type="PROSITE" id="PS50885">
    <property type="entry name" value="HAMP"/>
    <property type="match status" value="1"/>
</dbReference>
<keyword evidence="12" id="KW-0902">Two-component regulatory system</keyword>
<evidence type="ECO:0000256" key="6">
    <source>
        <dbReference type="ARBA" id="ARBA00022679"/>
    </source>
</evidence>
<keyword evidence="10" id="KW-0067">ATP-binding</keyword>
<dbReference type="PROSITE" id="PS50109">
    <property type="entry name" value="HIS_KIN"/>
    <property type="match status" value="1"/>
</dbReference>
<dbReference type="Pfam" id="PF06580">
    <property type="entry name" value="His_kinase"/>
    <property type="match status" value="1"/>
</dbReference>
<dbReference type="InterPro" id="IPR036890">
    <property type="entry name" value="HATPase_C_sf"/>
</dbReference>
<dbReference type="Gene3D" id="6.10.340.10">
    <property type="match status" value="1"/>
</dbReference>
<evidence type="ECO:0000259" key="16">
    <source>
        <dbReference type="PROSITE" id="PS50885"/>
    </source>
</evidence>
<comment type="subcellular location">
    <subcellularLocation>
        <location evidence="2">Cell membrane</location>
        <topology evidence="2">Multi-pass membrane protein</topology>
    </subcellularLocation>
</comment>
<keyword evidence="8" id="KW-0547">Nucleotide-binding</keyword>
<dbReference type="Gene3D" id="3.30.565.10">
    <property type="entry name" value="Histidine kinase-like ATPase, C-terminal domain"/>
    <property type="match status" value="1"/>
</dbReference>
<dbReference type="PANTHER" id="PTHR34220">
    <property type="entry name" value="SENSOR HISTIDINE KINASE YPDA"/>
    <property type="match status" value="1"/>
</dbReference>
<comment type="caution">
    <text evidence="17">The sequence shown here is derived from an EMBL/GenBank/DDBJ whole genome shotgun (WGS) entry which is preliminary data.</text>
</comment>